<gene>
    <name evidence="3" type="primary">CPXV206</name>
</gene>
<dbReference type="PANTHER" id="PTHR11909">
    <property type="entry name" value="CASEIN KINASE-RELATED"/>
    <property type="match status" value="1"/>
</dbReference>
<dbReference type="GO" id="GO:0004672">
    <property type="term" value="F:protein kinase activity"/>
    <property type="evidence" value="ECO:0007669"/>
    <property type="project" value="InterPro"/>
</dbReference>
<dbReference type="InterPro" id="IPR050235">
    <property type="entry name" value="CK1_Ser-Thr_kinase"/>
</dbReference>
<organismHost>
    <name type="scientific">Homo sapiens</name>
    <name type="common">Human</name>
    <dbReference type="NCBI Taxonomy" id="9606"/>
</organismHost>
<organismHost>
    <name type="scientific">Bos taurus</name>
    <name type="common">Bovine</name>
    <dbReference type="NCBI Taxonomy" id="9913"/>
</organismHost>
<dbReference type="InterPro" id="IPR011009">
    <property type="entry name" value="Kinase-like_dom_sf"/>
</dbReference>
<dbReference type="GO" id="GO:0005524">
    <property type="term" value="F:ATP binding"/>
    <property type="evidence" value="ECO:0007669"/>
    <property type="project" value="InterPro"/>
</dbReference>
<reference evidence="3" key="1">
    <citation type="submission" date="2017-06" db="EMBL/GenBank/DDBJ databases">
        <authorList>
            <person name="Kim H.J."/>
            <person name="Triplett B.A."/>
        </authorList>
    </citation>
    <scope>NUCLEOTIDE SEQUENCE</scope>
    <source>
        <strain evidence="3">Ger 2010 MKY</strain>
    </source>
</reference>
<dbReference type="PROSITE" id="PS50011">
    <property type="entry name" value="PROTEIN_KINASE_DOM"/>
    <property type="match status" value="1"/>
</dbReference>
<organismHost>
    <name type="scientific">Mus musculus</name>
    <name type="common">Mouse</name>
    <dbReference type="NCBI Taxonomy" id="10090"/>
</organismHost>
<dbReference type="Gene3D" id="1.10.510.10">
    <property type="entry name" value="Transferase(Phosphotransferase) domain 1"/>
    <property type="match status" value="1"/>
</dbReference>
<dbReference type="Proteomes" id="UP000272857">
    <property type="component" value="Segment"/>
</dbReference>
<sequence>MLHSRMESFKYCFDNDGKKWIIGNTLYSGNSILYKVRKNFTSSFYNYVMKIDHKSHKPLLSEIRFYISVLDPLAIDNWTSERGIKYLAIPDLHGIGESDEYRFFVLKNLGRVFTPKDTESVFDACVTMINTLEFIHSRGFTHGKIEPRNILIRNKRLSLIDYSKTNKLYKSGNGDGDGDSHIDYNEDMITSGNIDYMCVDNHLGATVSRRGDLEMLGYCMIEWFGGKLPWKNESSIKVIKQKREYKKFIATFFEDCFPEGNEPLELVRYIELVYTLDYSQTPNYDRLRRLFIQY</sequence>
<evidence type="ECO:0000313" key="3">
    <source>
        <dbReference type="EMBL" id="SNB54297.1"/>
    </source>
</evidence>
<feature type="domain" description="Protein kinase" evidence="2">
    <location>
        <begin position="1"/>
        <end position="292"/>
    </location>
</feature>
<dbReference type="GO" id="GO:0043657">
    <property type="term" value="C:host cell"/>
    <property type="evidence" value="ECO:0007669"/>
    <property type="project" value="UniProtKB-SubCell"/>
</dbReference>
<organismHost>
    <name type="scientific">Microtus agrestis</name>
    <name type="common">Short-tailed field vole</name>
    <dbReference type="NCBI Taxonomy" id="29092"/>
</organismHost>
<organismHost>
    <name type="scientific">Myodes glareolus</name>
    <name type="common">Bank vole</name>
    <name type="synonym">Clethrionomys glareolus</name>
    <dbReference type="NCBI Taxonomy" id="447135"/>
</organismHost>
<accession>A0A212Q4Q9</accession>
<evidence type="ECO:0000259" key="2">
    <source>
        <dbReference type="PROSITE" id="PS50011"/>
    </source>
</evidence>
<organism evidence="3">
    <name type="scientific">Cowpox virus</name>
    <name type="common">CPV</name>
    <dbReference type="NCBI Taxonomy" id="10243"/>
    <lineage>
        <taxon>Viruses</taxon>
        <taxon>Varidnaviria</taxon>
        <taxon>Bamfordvirae</taxon>
        <taxon>Nucleocytoviricota</taxon>
        <taxon>Pokkesviricetes</taxon>
        <taxon>Chitovirales</taxon>
        <taxon>Poxviridae</taxon>
        <taxon>Chordopoxvirinae</taxon>
        <taxon>Orthopoxvirus</taxon>
        <taxon>Orthopoxvirus cowpox</taxon>
    </lineage>
</organism>
<organismHost>
    <name type="scientific">Felis catus</name>
    <name type="common">Cat</name>
    <name type="synonym">Felis silvestris catus</name>
    <dbReference type="NCBI Taxonomy" id="9685"/>
</organismHost>
<name>A0A212Q4Q9_COWPX</name>
<dbReference type="SUPFAM" id="SSF56112">
    <property type="entry name" value="Protein kinase-like (PK-like)"/>
    <property type="match status" value="1"/>
</dbReference>
<comment type="subcellular location">
    <subcellularLocation>
        <location evidence="1">Host cell</location>
    </subcellularLocation>
</comment>
<evidence type="ECO:0000256" key="1">
    <source>
        <dbReference type="ARBA" id="ARBA00004340"/>
    </source>
</evidence>
<dbReference type="InterPro" id="IPR000719">
    <property type="entry name" value="Prot_kinase_dom"/>
</dbReference>
<protein>
    <submittedName>
        <fullName evidence="3">CPXV206 protein</fullName>
    </submittedName>
</protein>
<dbReference type="EMBL" id="LT896721">
    <property type="protein sequence ID" value="SNB54297.1"/>
    <property type="molecule type" value="Genomic_DNA"/>
</dbReference>
<organismHost>
    <name type="scientific">Loxodonta africana</name>
    <name type="common">African elephant</name>
    <dbReference type="NCBI Taxonomy" id="9785"/>
</organismHost>
<organismHost>
    <name type="scientific">Apodemus sylvaticus</name>
    <name type="common">European woodmouse</name>
    <dbReference type="NCBI Taxonomy" id="10129"/>
</organismHost>
<proteinExistence type="predicted"/>